<protein>
    <recommendedName>
        <fullName evidence="4">Lipoprotein</fullName>
    </recommendedName>
</protein>
<keyword evidence="1" id="KW-0732">Signal</keyword>
<dbReference type="OrthoDB" id="9888860at2"/>
<dbReference type="AlphaFoldDB" id="A0A0J5FRY8"/>
<organism evidence="2 3">
    <name type="scientific">Xenorhabdus khoisanae</name>
    <dbReference type="NCBI Taxonomy" id="880157"/>
    <lineage>
        <taxon>Bacteria</taxon>
        <taxon>Pseudomonadati</taxon>
        <taxon>Pseudomonadota</taxon>
        <taxon>Gammaproteobacteria</taxon>
        <taxon>Enterobacterales</taxon>
        <taxon>Morganellaceae</taxon>
        <taxon>Xenorhabdus</taxon>
    </lineage>
</organism>
<evidence type="ECO:0000313" key="3">
    <source>
        <dbReference type="Proteomes" id="UP000036277"/>
    </source>
</evidence>
<dbReference type="EMBL" id="LFCV01000083">
    <property type="protein sequence ID" value="KMJ44722.1"/>
    <property type="molecule type" value="Genomic_DNA"/>
</dbReference>
<feature type="signal peptide" evidence="1">
    <location>
        <begin position="1"/>
        <end position="21"/>
    </location>
</feature>
<accession>A0A0J5FRY8</accession>
<gene>
    <name evidence="2" type="ORF">AB204_12805</name>
</gene>
<feature type="chain" id="PRO_5005260963" description="Lipoprotein" evidence="1">
    <location>
        <begin position="22"/>
        <end position="77"/>
    </location>
</feature>
<evidence type="ECO:0008006" key="4">
    <source>
        <dbReference type="Google" id="ProtNLM"/>
    </source>
</evidence>
<reference evidence="2 3" key="1">
    <citation type="submission" date="2015-06" db="EMBL/GenBank/DDBJ databases">
        <title>Draft Whole-Genome Sequence of the Entomopathogenic Bacterium Xenorhabdus khoisanae.</title>
        <authorList>
            <person name="Naidoo S."/>
            <person name="Featherston J."/>
            <person name="Gray V.M."/>
        </authorList>
    </citation>
    <scope>NUCLEOTIDE SEQUENCE [LARGE SCALE GENOMIC DNA]</scope>
    <source>
        <strain evidence="2 3">MCB</strain>
    </source>
</reference>
<name>A0A0J5FRY8_9GAMM</name>
<keyword evidence="3" id="KW-1185">Reference proteome</keyword>
<dbReference type="STRING" id="880157.AB204_12805"/>
<dbReference type="RefSeq" id="WP_047963754.1">
    <property type="nucleotide sequence ID" value="NZ_CAWMBG010000083.1"/>
</dbReference>
<comment type="caution">
    <text evidence="2">The sequence shown here is derived from an EMBL/GenBank/DDBJ whole genome shotgun (WGS) entry which is preliminary data.</text>
</comment>
<proteinExistence type="predicted"/>
<dbReference type="PATRIC" id="fig|880157.4.peg.2736"/>
<evidence type="ECO:0000313" key="2">
    <source>
        <dbReference type="EMBL" id="KMJ44722.1"/>
    </source>
</evidence>
<evidence type="ECO:0000256" key="1">
    <source>
        <dbReference type="SAM" id="SignalP"/>
    </source>
</evidence>
<dbReference type="Proteomes" id="UP000036277">
    <property type="component" value="Unassembled WGS sequence"/>
</dbReference>
<dbReference type="PROSITE" id="PS51257">
    <property type="entry name" value="PROKAR_LIPOPROTEIN"/>
    <property type="match status" value="1"/>
</dbReference>
<sequence>MMKKIALLALFSSLLSGCAKTMLIHDYKSPSELEKDKYECMNIATQQASNWGAAGNPFIIKDEMLKCLRFKYGWREQ</sequence>